<dbReference type="PANTHER" id="PTHR23028:SF53">
    <property type="entry name" value="ACYL_TRANSF_3 DOMAIN-CONTAINING PROTEIN"/>
    <property type="match status" value="1"/>
</dbReference>
<evidence type="ECO:0000313" key="4">
    <source>
        <dbReference type="EMBL" id="NYF96859.1"/>
    </source>
</evidence>
<feature type="transmembrane region" description="Helical" evidence="1">
    <location>
        <begin position="387"/>
        <end position="407"/>
    </location>
</feature>
<dbReference type="PANTHER" id="PTHR23028">
    <property type="entry name" value="ACETYLTRANSFERASE"/>
    <property type="match status" value="1"/>
</dbReference>
<dbReference type="RefSeq" id="WP_185989859.1">
    <property type="nucleotide sequence ID" value="NZ_JACCAE010000001.1"/>
</dbReference>
<feature type="transmembrane region" description="Helical" evidence="1">
    <location>
        <begin position="27"/>
        <end position="43"/>
    </location>
</feature>
<dbReference type="GO" id="GO:0009103">
    <property type="term" value="P:lipopolysaccharide biosynthetic process"/>
    <property type="evidence" value="ECO:0007669"/>
    <property type="project" value="TreeGrafter"/>
</dbReference>
<dbReference type="InterPro" id="IPR043968">
    <property type="entry name" value="SGNH"/>
</dbReference>
<feature type="domain" description="Acyltransferase 3" evidence="2">
    <location>
        <begin position="24"/>
        <end position="365"/>
    </location>
</feature>
<keyword evidence="5" id="KW-1185">Reference proteome</keyword>
<organism evidence="4 5">
    <name type="scientific">Janibacter cremeus</name>
    <dbReference type="NCBI Taxonomy" id="1285192"/>
    <lineage>
        <taxon>Bacteria</taxon>
        <taxon>Bacillati</taxon>
        <taxon>Actinomycetota</taxon>
        <taxon>Actinomycetes</taxon>
        <taxon>Micrococcales</taxon>
        <taxon>Intrasporangiaceae</taxon>
        <taxon>Janibacter</taxon>
    </lineage>
</organism>
<dbReference type="GO" id="GO:0016747">
    <property type="term" value="F:acyltransferase activity, transferring groups other than amino-acyl groups"/>
    <property type="evidence" value="ECO:0007669"/>
    <property type="project" value="InterPro"/>
</dbReference>
<feature type="transmembrane region" description="Helical" evidence="1">
    <location>
        <begin position="326"/>
        <end position="345"/>
    </location>
</feature>
<reference evidence="4 5" key="1">
    <citation type="submission" date="2020-07" db="EMBL/GenBank/DDBJ databases">
        <title>Sequencing the genomes of 1000 actinobacteria strains.</title>
        <authorList>
            <person name="Klenk H.-P."/>
        </authorList>
    </citation>
    <scope>NUCLEOTIDE SEQUENCE [LARGE SCALE GENOMIC DNA]</scope>
    <source>
        <strain evidence="4 5">DSM 26154</strain>
    </source>
</reference>
<feature type="transmembrane region" description="Helical" evidence="1">
    <location>
        <begin position="162"/>
        <end position="180"/>
    </location>
</feature>
<accession>A0A852VLR3</accession>
<feature type="transmembrane region" description="Helical" evidence="1">
    <location>
        <begin position="285"/>
        <end position="305"/>
    </location>
</feature>
<gene>
    <name evidence="4" type="ORF">BJY20_000251</name>
</gene>
<protein>
    <submittedName>
        <fullName evidence="4">Peptidoglycan/LPS O-acetylase OafA/YrhL</fullName>
    </submittedName>
</protein>
<dbReference type="Pfam" id="PF19040">
    <property type="entry name" value="SGNH"/>
    <property type="match status" value="1"/>
</dbReference>
<dbReference type="InterPro" id="IPR050879">
    <property type="entry name" value="Acyltransferase_3"/>
</dbReference>
<sequence>MTAATTAPPRPTTPPARSAGLRKDIQGLRALAVALVVLFHLWPGTISGGYVGVDVFLVISGYLITTHLLKKPPRTGHDLWVFWARRLRRLLPAALTVLATTAVATRLVAPSTAWEEISRQIIASTLYVQNWSLASSSVNYMDAGAMASPVQHFWSLSVEEQFYLVWPLLVFGVTWVAVRLSGRFVGAHADPGADDLRRIRLTRTMIAAVVVASLTFSVWFTAVQPAAAYFVTPTRMWELALGGLIATVASVGSRRPGGITGAAVAWAGIAAILAAAYLYTSATPFPGAAALLPVLGAAAVIIADTDHPLSPTGLLRNRPVQWLGDVSYSVYLWHWPLIALLPYVSGGSLGILDKSAIVVATVVLSGLSKVHVEDRFRFARPHAPVRYSYQFSAVGMIAVVLLASLQWTEAGVRKEVAKDELAAVEHEETPCLGAAALAKGTDSCDPDADGEIVPSPELAKNDKADIDEKKCFPGGSYDEQLSCSFGSGETRIALVGNSHARHWLPALRELGKEKGWTIDTYIISRCTATDAEQEFDTDTMTSNCHDWGQWALDETKGDAYDLVITSERQAAPIDGYSLTDSGPPAVTGYESYLQKWADADTNVLAIKDPTYPRIDVPECVAENPDDVQACSGSPEDWKIQPDPLIEAVESVDRENVDHVSFDDLVCDSDRCRGVTGGVITYYDDSHLSATYVKTMAPYMAGPIEKALQQAG</sequence>
<feature type="transmembrane region" description="Helical" evidence="1">
    <location>
        <begin position="49"/>
        <end position="69"/>
    </location>
</feature>
<evidence type="ECO:0000259" key="2">
    <source>
        <dbReference type="Pfam" id="PF01757"/>
    </source>
</evidence>
<dbReference type="Pfam" id="PF01757">
    <property type="entry name" value="Acyl_transf_3"/>
    <property type="match status" value="1"/>
</dbReference>
<evidence type="ECO:0000259" key="3">
    <source>
        <dbReference type="Pfam" id="PF19040"/>
    </source>
</evidence>
<keyword evidence="1" id="KW-0812">Transmembrane</keyword>
<dbReference type="Proteomes" id="UP000554054">
    <property type="component" value="Unassembled WGS sequence"/>
</dbReference>
<feature type="transmembrane region" description="Helical" evidence="1">
    <location>
        <begin position="90"/>
        <end position="109"/>
    </location>
</feature>
<feature type="transmembrane region" description="Helical" evidence="1">
    <location>
        <begin position="201"/>
        <end position="222"/>
    </location>
</feature>
<feature type="transmembrane region" description="Helical" evidence="1">
    <location>
        <begin position="259"/>
        <end position="279"/>
    </location>
</feature>
<feature type="domain" description="SGNH" evidence="3">
    <location>
        <begin position="480"/>
        <end position="699"/>
    </location>
</feature>
<dbReference type="AlphaFoldDB" id="A0A852VLR3"/>
<evidence type="ECO:0000313" key="5">
    <source>
        <dbReference type="Proteomes" id="UP000554054"/>
    </source>
</evidence>
<name>A0A852VLR3_9MICO</name>
<keyword evidence="1" id="KW-0472">Membrane</keyword>
<comment type="caution">
    <text evidence="4">The sequence shown here is derived from an EMBL/GenBank/DDBJ whole genome shotgun (WGS) entry which is preliminary data.</text>
</comment>
<dbReference type="GO" id="GO:0016020">
    <property type="term" value="C:membrane"/>
    <property type="evidence" value="ECO:0007669"/>
    <property type="project" value="TreeGrafter"/>
</dbReference>
<dbReference type="InterPro" id="IPR002656">
    <property type="entry name" value="Acyl_transf_3_dom"/>
</dbReference>
<dbReference type="EMBL" id="JACCAE010000001">
    <property type="protein sequence ID" value="NYF96859.1"/>
    <property type="molecule type" value="Genomic_DNA"/>
</dbReference>
<proteinExistence type="predicted"/>
<keyword evidence="1" id="KW-1133">Transmembrane helix</keyword>
<evidence type="ECO:0000256" key="1">
    <source>
        <dbReference type="SAM" id="Phobius"/>
    </source>
</evidence>